<dbReference type="Proteomes" id="UP000199469">
    <property type="component" value="Unassembled WGS sequence"/>
</dbReference>
<protein>
    <recommendedName>
        <fullName evidence="4">C1q domain-containing protein</fullName>
    </recommendedName>
</protein>
<evidence type="ECO:0008006" key="4">
    <source>
        <dbReference type="Google" id="ProtNLM"/>
    </source>
</evidence>
<feature type="signal peptide" evidence="1">
    <location>
        <begin position="1"/>
        <end position="20"/>
    </location>
</feature>
<feature type="chain" id="PRO_5011795494" description="C1q domain-containing protein" evidence="1">
    <location>
        <begin position="21"/>
        <end position="277"/>
    </location>
</feature>
<keyword evidence="1" id="KW-0732">Signal</keyword>
<proteinExistence type="predicted"/>
<dbReference type="OrthoDB" id="1227422at2"/>
<evidence type="ECO:0000313" key="2">
    <source>
        <dbReference type="EMBL" id="SEW06571.1"/>
    </source>
</evidence>
<name>A0A1I0NXU8_9FLAO</name>
<dbReference type="EMBL" id="FOIU01000001">
    <property type="protein sequence ID" value="SEW06571.1"/>
    <property type="molecule type" value="Genomic_DNA"/>
</dbReference>
<evidence type="ECO:0000313" key="3">
    <source>
        <dbReference type="Proteomes" id="UP000199469"/>
    </source>
</evidence>
<reference evidence="3" key="1">
    <citation type="submission" date="2016-10" db="EMBL/GenBank/DDBJ databases">
        <authorList>
            <person name="Varghese N."/>
            <person name="Submissions S."/>
        </authorList>
    </citation>
    <scope>NUCLEOTIDE SEQUENCE [LARGE SCALE GENOMIC DNA]</scope>
    <source>
        <strain evidence="3">DSM 17724</strain>
    </source>
</reference>
<gene>
    <name evidence="2" type="ORF">SAMN05421841_0865</name>
</gene>
<organism evidence="2 3">
    <name type="scientific">Chryseobacterium wanjuense</name>
    <dbReference type="NCBI Taxonomy" id="356305"/>
    <lineage>
        <taxon>Bacteria</taxon>
        <taxon>Pseudomonadati</taxon>
        <taxon>Bacteroidota</taxon>
        <taxon>Flavobacteriia</taxon>
        <taxon>Flavobacteriales</taxon>
        <taxon>Weeksellaceae</taxon>
        <taxon>Chryseobacterium group</taxon>
        <taxon>Chryseobacterium</taxon>
    </lineage>
</organism>
<evidence type="ECO:0000256" key="1">
    <source>
        <dbReference type="SAM" id="SignalP"/>
    </source>
</evidence>
<sequence>MKKYCNLIIVSLLLSSLSYAQVGVGTEMPSAGLDVVSKGNTNATKALEINNSANTEMVTVLDNGNMGIGNVAPTRKLDINNGTTAGAIKIVDGTQGAGRVLTSDANGVGTWSPTPATSLYFLSSNIYAGTTEPSDFTGTVNPVAGASVPNTTAARFLVNPSSAVLNLGPPTTYTTGSTGLSYRIPVSGMYRITLYVDSGYPATGTPGSNGGRIDVTAYRGTVIYKYNRDFVTSNNAGTMINIWQLEAGDVVVPISVGIPAPGTSQFVETTFTVERVN</sequence>
<dbReference type="AlphaFoldDB" id="A0A1I0NXU8"/>
<dbReference type="RefSeq" id="WP_089790798.1">
    <property type="nucleotide sequence ID" value="NZ_FOIU01000001.1"/>
</dbReference>
<dbReference type="STRING" id="356305.SAMN05421841_0865"/>
<keyword evidence="3" id="KW-1185">Reference proteome</keyword>
<accession>A0A1I0NXU8</accession>